<dbReference type="SUPFAM" id="SSF56519">
    <property type="entry name" value="Penicillin binding protein dimerisation domain"/>
    <property type="match status" value="1"/>
</dbReference>
<dbReference type="PANTHER" id="PTHR30627">
    <property type="entry name" value="PEPTIDOGLYCAN D,D-TRANSPEPTIDASE"/>
    <property type="match status" value="1"/>
</dbReference>
<organism evidence="6 7">
    <name type="scientific">Paenibacillus agilis</name>
    <dbReference type="NCBI Taxonomy" id="3020863"/>
    <lineage>
        <taxon>Bacteria</taxon>
        <taxon>Bacillati</taxon>
        <taxon>Bacillota</taxon>
        <taxon>Bacilli</taxon>
        <taxon>Bacillales</taxon>
        <taxon>Paenibacillaceae</taxon>
        <taxon>Paenibacillus</taxon>
    </lineage>
</organism>
<evidence type="ECO:0000256" key="1">
    <source>
        <dbReference type="ARBA" id="ARBA00004370"/>
    </source>
</evidence>
<dbReference type="OrthoDB" id="9804124at2"/>
<dbReference type="InterPro" id="IPR012338">
    <property type="entry name" value="Beta-lactam/transpept-like"/>
</dbReference>
<protein>
    <submittedName>
        <fullName evidence="6">PASTA domain-containing protein</fullName>
    </submittedName>
</protein>
<dbReference type="AlphaFoldDB" id="A0A559IYJ6"/>
<sequence>MLHNKRIRIRSLVLGGFFIICVAVILIRLFWIQVVNFEFYEKHNNKTWAYEVKMPAHRGDIVDRNGKVLAASAPSYHVVLHPEMVRDNKREADVARELSRLLGTTESKVMELVNKKKTQVELHPQGRNLPYDRLEEFNQTFGQSRIQGQDIVFYEYGVRLQRDTKRYYPYNETAAHILGYIDREGKPIMGVEAELDNILSGKDGSVKGQRDLRGYPLPQSKPEVVQPKDGQQVQLTIDVDIQKILEDSMRDMLRKWNPKFAVGYVMDPKTMEILAMASAPTFNPNSYWDSDPIRDMKNNALYSRFEPGSTFKLVTLAAAVEEKKFNAEDKFLSGEIKVGVDRLRDVKRGGWGTIDYLTGVKKSSNVGFVKMGQALGEDMFMSYADAFGMNGNTGVELGDVAGFVRYNRPVEFATTTFGQGGVVINGLQMTSAYAAVANGGEWMTPQLIKSDIPPSDSNEHKDERRRVISVASAKQVSEILEEVVLDGTGQTAQIPGIRVAGKTGTAQRPKNGGGYSDHTWMVSFAGYAPVEDPKYVIGIFVDDPQLGGDYTLASQVAMPVFKSTMERSLRLSGVVPSTEEKAKAATRYQRKMPDVTSKPVGDAVKAIQAEGMKIRRFGQGDKVLKQYPSAQTALSKGSTVYILTDKPENIPTPVFDGLSLRDVLAISSFLGIKVRVEGEGYVTEQTKISSEGQPTEVMLKLASRTEAAQAPDSG</sequence>
<evidence type="ECO:0000313" key="6">
    <source>
        <dbReference type="EMBL" id="TVX92702.1"/>
    </source>
</evidence>
<comment type="similarity">
    <text evidence="2">Belongs to the transpeptidase family.</text>
</comment>
<evidence type="ECO:0000259" key="5">
    <source>
        <dbReference type="PROSITE" id="PS51178"/>
    </source>
</evidence>
<dbReference type="Gene3D" id="3.30.450.330">
    <property type="match status" value="1"/>
</dbReference>
<dbReference type="PANTHER" id="PTHR30627:SF26">
    <property type="entry name" value="PENICILLIN-BINDING PROTEIN 2B"/>
    <property type="match status" value="1"/>
</dbReference>
<dbReference type="Gene3D" id="3.40.710.10">
    <property type="entry name" value="DD-peptidase/beta-lactamase superfamily"/>
    <property type="match status" value="1"/>
</dbReference>
<evidence type="ECO:0000313" key="7">
    <source>
        <dbReference type="Proteomes" id="UP000318102"/>
    </source>
</evidence>
<accession>A0A559IYJ6</accession>
<dbReference type="GO" id="GO:0005886">
    <property type="term" value="C:plasma membrane"/>
    <property type="evidence" value="ECO:0007669"/>
    <property type="project" value="TreeGrafter"/>
</dbReference>
<dbReference type="InterPro" id="IPR036138">
    <property type="entry name" value="PBP_dimer_sf"/>
</dbReference>
<dbReference type="Proteomes" id="UP000318102">
    <property type="component" value="Unassembled WGS sequence"/>
</dbReference>
<dbReference type="Gene3D" id="3.30.10.20">
    <property type="match status" value="1"/>
</dbReference>
<dbReference type="InterPro" id="IPR050515">
    <property type="entry name" value="Beta-lactam/transpept"/>
</dbReference>
<dbReference type="InterPro" id="IPR001460">
    <property type="entry name" value="PCN-bd_Tpept"/>
</dbReference>
<comment type="subcellular location">
    <subcellularLocation>
        <location evidence="1">Membrane</location>
    </subcellularLocation>
</comment>
<dbReference type="GO" id="GO:0071555">
    <property type="term" value="P:cell wall organization"/>
    <property type="evidence" value="ECO:0007669"/>
    <property type="project" value="TreeGrafter"/>
</dbReference>
<dbReference type="CDD" id="cd06576">
    <property type="entry name" value="PASTA_Pbp2x-like_1"/>
    <property type="match status" value="1"/>
</dbReference>
<dbReference type="SMART" id="SM00740">
    <property type="entry name" value="PASTA"/>
    <property type="match status" value="1"/>
</dbReference>
<dbReference type="Pfam" id="PF03717">
    <property type="entry name" value="PBP_dimer"/>
    <property type="match status" value="1"/>
</dbReference>
<reference evidence="6 7" key="1">
    <citation type="submission" date="2019-07" db="EMBL/GenBank/DDBJ databases">
        <authorList>
            <person name="Kim J."/>
        </authorList>
    </citation>
    <scope>NUCLEOTIDE SEQUENCE [LARGE SCALE GENOMIC DNA]</scope>
    <source>
        <strain evidence="6 7">N4</strain>
    </source>
</reference>
<feature type="domain" description="PASTA" evidence="5">
    <location>
        <begin position="586"/>
        <end position="646"/>
    </location>
</feature>
<evidence type="ECO:0000256" key="2">
    <source>
        <dbReference type="ARBA" id="ARBA00007171"/>
    </source>
</evidence>
<keyword evidence="7" id="KW-1185">Reference proteome</keyword>
<proteinExistence type="inferred from homology"/>
<dbReference type="GO" id="GO:0008658">
    <property type="term" value="F:penicillin binding"/>
    <property type="evidence" value="ECO:0007669"/>
    <property type="project" value="InterPro"/>
</dbReference>
<feature type="transmembrane region" description="Helical" evidence="4">
    <location>
        <begin position="12"/>
        <end position="31"/>
    </location>
</feature>
<dbReference type="Pfam" id="PF00905">
    <property type="entry name" value="Transpeptidase"/>
    <property type="match status" value="1"/>
</dbReference>
<gene>
    <name evidence="6" type="ORF">FPZ44_06355</name>
</gene>
<dbReference type="InterPro" id="IPR005311">
    <property type="entry name" value="PBP_dimer"/>
</dbReference>
<dbReference type="RefSeq" id="WP_144988419.1">
    <property type="nucleotide sequence ID" value="NZ_VNJK01000001.1"/>
</dbReference>
<dbReference type="EMBL" id="VNJK01000001">
    <property type="protein sequence ID" value="TVX92702.1"/>
    <property type="molecule type" value="Genomic_DNA"/>
</dbReference>
<dbReference type="PROSITE" id="PS51178">
    <property type="entry name" value="PASTA"/>
    <property type="match status" value="1"/>
</dbReference>
<keyword evidence="4" id="KW-1133">Transmembrane helix</keyword>
<keyword evidence="4" id="KW-0812">Transmembrane</keyword>
<dbReference type="Pfam" id="PF03793">
    <property type="entry name" value="PASTA"/>
    <property type="match status" value="1"/>
</dbReference>
<dbReference type="SUPFAM" id="SSF56601">
    <property type="entry name" value="beta-lactamase/transpeptidase-like"/>
    <property type="match status" value="1"/>
</dbReference>
<comment type="caution">
    <text evidence="6">The sequence shown here is derived from an EMBL/GenBank/DDBJ whole genome shotgun (WGS) entry which is preliminary data.</text>
</comment>
<dbReference type="Gene3D" id="3.90.1310.10">
    <property type="entry name" value="Penicillin-binding protein 2a (Domain 2)"/>
    <property type="match status" value="1"/>
</dbReference>
<evidence type="ECO:0000256" key="4">
    <source>
        <dbReference type="SAM" id="Phobius"/>
    </source>
</evidence>
<name>A0A559IYJ6_9BACL</name>
<dbReference type="SUPFAM" id="SSF54184">
    <property type="entry name" value="Penicillin-binding protein 2x (pbp-2x), c-terminal domain"/>
    <property type="match status" value="1"/>
</dbReference>
<evidence type="ECO:0000256" key="3">
    <source>
        <dbReference type="ARBA" id="ARBA00023136"/>
    </source>
</evidence>
<keyword evidence="3 4" id="KW-0472">Membrane</keyword>
<dbReference type="InterPro" id="IPR005543">
    <property type="entry name" value="PASTA_dom"/>
</dbReference>